<comment type="subcellular location">
    <subcellularLocation>
        <location evidence="1">Cytoplasm</location>
    </subcellularLocation>
</comment>
<evidence type="ECO:0000256" key="4">
    <source>
        <dbReference type="ARBA" id="ARBA00022490"/>
    </source>
</evidence>
<dbReference type="InterPro" id="IPR053925">
    <property type="entry name" value="RecX_HTH_3rd"/>
</dbReference>
<dbReference type="Pfam" id="PF02631">
    <property type="entry name" value="RecX_HTH2"/>
    <property type="match status" value="1"/>
</dbReference>
<evidence type="ECO:0000259" key="6">
    <source>
        <dbReference type="Pfam" id="PF21981"/>
    </source>
</evidence>
<evidence type="ECO:0000259" key="5">
    <source>
        <dbReference type="Pfam" id="PF02631"/>
    </source>
</evidence>
<dbReference type="EMBL" id="JBHULZ010000041">
    <property type="protein sequence ID" value="MFD2698366.1"/>
    <property type="molecule type" value="Genomic_DNA"/>
</dbReference>
<feature type="domain" description="RecX second three-helical" evidence="5">
    <location>
        <begin position="57"/>
        <end position="96"/>
    </location>
</feature>
<evidence type="ECO:0000313" key="8">
    <source>
        <dbReference type="Proteomes" id="UP001597357"/>
    </source>
</evidence>
<reference evidence="8" key="1">
    <citation type="journal article" date="2019" name="Int. J. Syst. Evol. Microbiol.">
        <title>The Global Catalogue of Microorganisms (GCM) 10K type strain sequencing project: providing services to taxonomists for standard genome sequencing and annotation.</title>
        <authorList>
            <consortium name="The Broad Institute Genomics Platform"/>
            <consortium name="The Broad Institute Genome Sequencing Center for Infectious Disease"/>
            <person name="Wu L."/>
            <person name="Ma J."/>
        </authorList>
    </citation>
    <scope>NUCLEOTIDE SEQUENCE [LARGE SCALE GENOMIC DNA]</scope>
    <source>
        <strain evidence="8">KCTC 42255</strain>
    </source>
</reference>
<evidence type="ECO:0000256" key="1">
    <source>
        <dbReference type="ARBA" id="ARBA00004496"/>
    </source>
</evidence>
<comment type="similarity">
    <text evidence="2">Belongs to the RecX family.</text>
</comment>
<evidence type="ECO:0000256" key="3">
    <source>
        <dbReference type="ARBA" id="ARBA00018111"/>
    </source>
</evidence>
<dbReference type="PANTHER" id="PTHR33602">
    <property type="entry name" value="REGULATORY PROTEIN RECX FAMILY PROTEIN"/>
    <property type="match status" value="1"/>
</dbReference>
<accession>A0ABW5SEY3</accession>
<dbReference type="InterPro" id="IPR036388">
    <property type="entry name" value="WH-like_DNA-bd_sf"/>
</dbReference>
<keyword evidence="4" id="KW-0963">Cytoplasm</keyword>
<comment type="caution">
    <text evidence="7">The sequence shown here is derived from an EMBL/GenBank/DDBJ whole genome shotgun (WGS) entry which is preliminary data.</text>
</comment>
<proteinExistence type="inferred from homology"/>
<feature type="domain" description="RecX third three-helical" evidence="6">
    <location>
        <begin position="105"/>
        <end position="149"/>
    </location>
</feature>
<sequence length="158" mass="18975">MKKKSFTVEEAKIKLMRYCAYQERCHQEVNKKLDELHIIPLAKEHIIVELIQQDFLNEERFAKIFTISKFNQKNWGKKRIINELKRREISAINIKTSLNQIDESEYLAKLSRLVEKKWNATAESNLANKKKKVMNYFLYRGWETHLVYEQIQNQGDIK</sequence>
<protein>
    <recommendedName>
        <fullName evidence="3">Regulatory protein RecX</fullName>
    </recommendedName>
</protein>
<dbReference type="Pfam" id="PF21981">
    <property type="entry name" value="RecX_HTH3"/>
    <property type="match status" value="1"/>
</dbReference>
<dbReference type="InterPro" id="IPR053924">
    <property type="entry name" value="RecX_HTH_2nd"/>
</dbReference>
<dbReference type="Proteomes" id="UP001597357">
    <property type="component" value="Unassembled WGS sequence"/>
</dbReference>
<dbReference type="RefSeq" id="WP_370450891.1">
    <property type="nucleotide sequence ID" value="NZ_JBHULZ010000041.1"/>
</dbReference>
<evidence type="ECO:0000256" key="2">
    <source>
        <dbReference type="ARBA" id="ARBA00009695"/>
    </source>
</evidence>
<keyword evidence="8" id="KW-1185">Reference proteome</keyword>
<evidence type="ECO:0000313" key="7">
    <source>
        <dbReference type="EMBL" id="MFD2698366.1"/>
    </source>
</evidence>
<dbReference type="Gene3D" id="1.10.10.10">
    <property type="entry name" value="Winged helix-like DNA-binding domain superfamily/Winged helix DNA-binding domain"/>
    <property type="match status" value="1"/>
</dbReference>
<dbReference type="InterPro" id="IPR003783">
    <property type="entry name" value="Regulatory_RecX"/>
</dbReference>
<gene>
    <name evidence="7" type="ORF">ACFSQ0_10210</name>
</gene>
<name>A0ABW5SEY3_9FLAO</name>
<dbReference type="PANTHER" id="PTHR33602:SF1">
    <property type="entry name" value="REGULATORY PROTEIN RECX FAMILY PROTEIN"/>
    <property type="match status" value="1"/>
</dbReference>
<organism evidence="7 8">
    <name type="scientific">Mesonia sediminis</name>
    <dbReference type="NCBI Taxonomy" id="1703946"/>
    <lineage>
        <taxon>Bacteria</taxon>
        <taxon>Pseudomonadati</taxon>
        <taxon>Bacteroidota</taxon>
        <taxon>Flavobacteriia</taxon>
        <taxon>Flavobacteriales</taxon>
        <taxon>Flavobacteriaceae</taxon>
        <taxon>Mesonia</taxon>
    </lineage>
</organism>